<dbReference type="Gene3D" id="3.40.50.800">
    <property type="entry name" value="Anticodon-binding domain"/>
    <property type="match status" value="1"/>
</dbReference>
<dbReference type="PROSITE" id="PS50862">
    <property type="entry name" value="AA_TRNA_LIGASE_II"/>
    <property type="match status" value="1"/>
</dbReference>
<reference evidence="9 10" key="1">
    <citation type="journal article" date="2016" name="Nat. Commun.">
        <title>Thousands of microbial genomes shed light on interconnected biogeochemical processes in an aquifer system.</title>
        <authorList>
            <person name="Anantharaman K."/>
            <person name="Brown C.T."/>
            <person name="Hug L.A."/>
            <person name="Sharon I."/>
            <person name="Castelle C.J."/>
            <person name="Probst A.J."/>
            <person name="Thomas B.C."/>
            <person name="Singh A."/>
            <person name="Wilkins M.J."/>
            <person name="Karaoz U."/>
            <person name="Brodie E.L."/>
            <person name="Williams K.H."/>
            <person name="Hubbard S.S."/>
            <person name="Banfield J.F."/>
        </authorList>
    </citation>
    <scope>NUCLEOTIDE SEQUENCE [LARGE SCALE GENOMIC DNA]</scope>
</reference>
<evidence type="ECO:0000256" key="1">
    <source>
        <dbReference type="ARBA" id="ARBA00008226"/>
    </source>
</evidence>
<evidence type="ECO:0000313" key="10">
    <source>
        <dbReference type="Proteomes" id="UP000178794"/>
    </source>
</evidence>
<dbReference type="InterPro" id="IPR036621">
    <property type="entry name" value="Anticodon-bd_dom_sf"/>
</dbReference>
<dbReference type="SUPFAM" id="SSF55681">
    <property type="entry name" value="Class II aaRS and biotin synthetases"/>
    <property type="match status" value="1"/>
</dbReference>
<dbReference type="GO" id="GO:0005524">
    <property type="term" value="F:ATP binding"/>
    <property type="evidence" value="ECO:0007669"/>
    <property type="project" value="UniProtKB-KW"/>
</dbReference>
<organism evidence="9 10">
    <name type="scientific">Candidatus Kaiserbacteria bacterium RIFCSPHIGHO2_02_FULL_50_50</name>
    <dbReference type="NCBI Taxonomy" id="1798492"/>
    <lineage>
        <taxon>Bacteria</taxon>
        <taxon>Candidatus Kaiseribacteriota</taxon>
    </lineage>
</organism>
<dbReference type="Proteomes" id="UP000178794">
    <property type="component" value="Unassembled WGS sequence"/>
</dbReference>
<evidence type="ECO:0000256" key="3">
    <source>
        <dbReference type="ARBA" id="ARBA00022598"/>
    </source>
</evidence>
<dbReference type="EC" id="6.1.1.14" evidence="2"/>
<evidence type="ECO:0000256" key="7">
    <source>
        <dbReference type="ARBA" id="ARBA00023146"/>
    </source>
</evidence>
<dbReference type="InterPro" id="IPR002315">
    <property type="entry name" value="tRNA-synt_gly"/>
</dbReference>
<dbReference type="GO" id="GO:0006426">
    <property type="term" value="P:glycyl-tRNA aminoacylation"/>
    <property type="evidence" value="ECO:0007669"/>
    <property type="project" value="InterPro"/>
</dbReference>
<dbReference type="SUPFAM" id="SSF52954">
    <property type="entry name" value="Class II aaRS ABD-related"/>
    <property type="match status" value="1"/>
</dbReference>
<dbReference type="Pfam" id="PF00587">
    <property type="entry name" value="tRNA-synt_2b"/>
    <property type="match status" value="1"/>
</dbReference>
<feature type="domain" description="Aminoacyl-transfer RNA synthetases class-II family profile" evidence="8">
    <location>
        <begin position="9"/>
        <end position="361"/>
    </location>
</feature>
<keyword evidence="4" id="KW-0547">Nucleotide-binding</keyword>
<dbReference type="GO" id="GO:0005737">
    <property type="term" value="C:cytoplasm"/>
    <property type="evidence" value="ECO:0007669"/>
    <property type="project" value="InterPro"/>
</dbReference>
<dbReference type="STRING" id="1798492.A3C89_02875"/>
<evidence type="ECO:0000256" key="6">
    <source>
        <dbReference type="ARBA" id="ARBA00022917"/>
    </source>
</evidence>
<comment type="similarity">
    <text evidence="1">Belongs to the class-II aminoacyl-tRNA synthetase family.</text>
</comment>
<accession>A0A1F6DDL6</accession>
<dbReference type="AlphaFoldDB" id="A0A1F6DDL6"/>
<dbReference type="NCBIfam" id="NF003211">
    <property type="entry name" value="PRK04173.1"/>
    <property type="match status" value="1"/>
</dbReference>
<dbReference type="PRINTS" id="PR01043">
    <property type="entry name" value="TRNASYNTHGLY"/>
</dbReference>
<evidence type="ECO:0000256" key="2">
    <source>
        <dbReference type="ARBA" id="ARBA00012829"/>
    </source>
</evidence>
<keyword evidence="7" id="KW-0030">Aminoacyl-tRNA synthetase</keyword>
<evidence type="ECO:0000256" key="4">
    <source>
        <dbReference type="ARBA" id="ARBA00022741"/>
    </source>
</evidence>
<dbReference type="Gene3D" id="3.30.930.10">
    <property type="entry name" value="Bira Bifunctional Protein, Domain 2"/>
    <property type="match status" value="1"/>
</dbReference>
<dbReference type="InterPro" id="IPR027031">
    <property type="entry name" value="Gly-tRNA_synthase/POLG2"/>
</dbReference>
<dbReference type="GO" id="GO:0004820">
    <property type="term" value="F:glycine-tRNA ligase activity"/>
    <property type="evidence" value="ECO:0007669"/>
    <property type="project" value="UniProtKB-EC"/>
</dbReference>
<dbReference type="InterPro" id="IPR045864">
    <property type="entry name" value="aa-tRNA-synth_II/BPL/LPL"/>
</dbReference>
<evidence type="ECO:0000256" key="5">
    <source>
        <dbReference type="ARBA" id="ARBA00022840"/>
    </source>
</evidence>
<protein>
    <recommendedName>
        <fullName evidence="2">glycine--tRNA ligase</fullName>
        <ecNumber evidence="2">6.1.1.14</ecNumber>
    </recommendedName>
</protein>
<dbReference type="NCBIfam" id="TIGR00389">
    <property type="entry name" value="glyS_dimeric"/>
    <property type="match status" value="1"/>
</dbReference>
<dbReference type="InterPro" id="IPR033731">
    <property type="entry name" value="GlyRS-like_core"/>
</dbReference>
<dbReference type="PANTHER" id="PTHR10745:SF8">
    <property type="entry name" value="DNA POLYMERASE SUBUNIT GAMMA-2, MITOCHONDRIAL"/>
    <property type="match status" value="1"/>
</dbReference>
<name>A0A1F6DDL6_9BACT</name>
<gene>
    <name evidence="9" type="ORF">A3C89_02875</name>
</gene>
<proteinExistence type="inferred from homology"/>
<dbReference type="CDD" id="cd00774">
    <property type="entry name" value="GlyRS-like_core"/>
    <property type="match status" value="1"/>
</dbReference>
<evidence type="ECO:0000313" key="9">
    <source>
        <dbReference type="EMBL" id="OGG59417.1"/>
    </source>
</evidence>
<keyword evidence="5" id="KW-0067">ATP-binding</keyword>
<dbReference type="InterPro" id="IPR002314">
    <property type="entry name" value="aa-tRNA-synt_IIb"/>
</dbReference>
<dbReference type="InterPro" id="IPR006195">
    <property type="entry name" value="aa-tRNA-synth_II"/>
</dbReference>
<dbReference type="Pfam" id="PF03129">
    <property type="entry name" value="HGTP_anticodon"/>
    <property type="match status" value="1"/>
</dbReference>
<sequence length="458" mass="51865">MKYDAQTMEKLVALAKRRGFMYAGSEIYGGLAGAWDYGPLGVMLKNNITQTWWKQFVTDREDMYGVDAAILMNPRAWVASGHVAGFSDPLVEDLKTQKRYRADHLLEEAGVVVTGMSISDMDTAIKEKGIKSPEGNPLGEVRQFNMMLKTSVGAIEDSSSVIYLRPETAGGMFVNFKNIVDTMAPKMPFGLAQIGKAFRNEIAPRDFIFRVRELEQMEVEYFVHPSDWERAFEEWRLQMLKYMDAIGLPRDMVHELEVAAEDRAHYSKRTIDFEFEFPFGCKELYGLAYRTDFDLQAHAGESKQSLTYFDEATKERFVPHVIEPSLGVGRTMLAVLASAYHEEEMDGEARVVLKLAKDIAPYRACVSPLLKNKPELVAKSREVYTALKKQFGNIAFDDNGNIGKRYRRQDEIGTPFCIVIDFDTLGENPANLDTVTVRNRDTGAQERIKISELANYIA</sequence>
<keyword evidence="6" id="KW-0648">Protein biosynthesis</keyword>
<dbReference type="PANTHER" id="PTHR10745">
    <property type="entry name" value="GLYCYL-TRNA SYNTHETASE/DNA POLYMERASE SUBUNIT GAMMA-2"/>
    <property type="match status" value="1"/>
</dbReference>
<comment type="caution">
    <text evidence="9">The sequence shown here is derived from an EMBL/GenBank/DDBJ whole genome shotgun (WGS) entry which is preliminary data.</text>
</comment>
<dbReference type="EMBL" id="MFLF01000016">
    <property type="protein sequence ID" value="OGG59417.1"/>
    <property type="molecule type" value="Genomic_DNA"/>
</dbReference>
<keyword evidence="3 9" id="KW-0436">Ligase</keyword>
<dbReference type="InterPro" id="IPR004154">
    <property type="entry name" value="Anticodon-bd"/>
</dbReference>
<evidence type="ECO:0000259" key="8">
    <source>
        <dbReference type="PROSITE" id="PS50862"/>
    </source>
</evidence>